<accession>A0A5R9BGZ4</accession>
<gene>
    <name evidence="7" type="ORF">FEF26_02650</name>
</gene>
<evidence type="ECO:0000256" key="1">
    <source>
        <dbReference type="ARBA" id="ARBA00001946"/>
    </source>
</evidence>
<feature type="domain" description="HpcH/HpaI aldolase/citrate lyase" evidence="6">
    <location>
        <begin position="15"/>
        <end position="225"/>
    </location>
</feature>
<evidence type="ECO:0000313" key="7">
    <source>
        <dbReference type="EMBL" id="TLP99529.1"/>
    </source>
</evidence>
<dbReference type="Proteomes" id="UP000310458">
    <property type="component" value="Unassembled WGS sequence"/>
</dbReference>
<keyword evidence="7" id="KW-0456">Lyase</keyword>
<feature type="binding site" evidence="5">
    <location>
        <position position="126"/>
    </location>
    <ligand>
        <name>Mg(2+)</name>
        <dbReference type="ChEBI" id="CHEBI:18420"/>
    </ligand>
</feature>
<organism evidence="7 8">
    <name type="scientific">Nesterenkonia salmonea</name>
    <dbReference type="NCBI Taxonomy" id="1804987"/>
    <lineage>
        <taxon>Bacteria</taxon>
        <taxon>Bacillati</taxon>
        <taxon>Actinomycetota</taxon>
        <taxon>Actinomycetes</taxon>
        <taxon>Micrococcales</taxon>
        <taxon>Micrococcaceae</taxon>
        <taxon>Nesterenkonia</taxon>
    </lineage>
</organism>
<dbReference type="OrthoDB" id="5172636at2"/>
<dbReference type="GO" id="GO:0000287">
    <property type="term" value="F:magnesium ion binding"/>
    <property type="evidence" value="ECO:0007669"/>
    <property type="project" value="TreeGrafter"/>
</dbReference>
<feature type="binding site" evidence="4">
    <location>
        <position position="74"/>
    </location>
    <ligand>
        <name>substrate</name>
    </ligand>
</feature>
<dbReference type="PANTHER" id="PTHR32308">
    <property type="entry name" value="LYASE BETA SUBUNIT, PUTATIVE (AFU_ORTHOLOGUE AFUA_4G13030)-RELATED"/>
    <property type="match status" value="1"/>
</dbReference>
<dbReference type="PIRSF" id="PIRSF015582">
    <property type="entry name" value="Cit_lyase_B"/>
    <property type="match status" value="1"/>
</dbReference>
<evidence type="ECO:0000313" key="8">
    <source>
        <dbReference type="Proteomes" id="UP000310458"/>
    </source>
</evidence>
<dbReference type="InterPro" id="IPR011206">
    <property type="entry name" value="Citrate_lyase_beta/mcl1/mcl2"/>
</dbReference>
<dbReference type="GO" id="GO:0016829">
    <property type="term" value="F:lyase activity"/>
    <property type="evidence" value="ECO:0007669"/>
    <property type="project" value="UniProtKB-KW"/>
</dbReference>
<dbReference type="Gene3D" id="3.20.20.60">
    <property type="entry name" value="Phosphoenolpyruvate-binding domains"/>
    <property type="match status" value="1"/>
</dbReference>
<comment type="cofactor">
    <cofactor evidence="1">
        <name>Mg(2+)</name>
        <dbReference type="ChEBI" id="CHEBI:18420"/>
    </cofactor>
</comment>
<evidence type="ECO:0000256" key="3">
    <source>
        <dbReference type="ARBA" id="ARBA00022842"/>
    </source>
</evidence>
<keyword evidence="8" id="KW-1185">Reference proteome</keyword>
<feature type="binding site" evidence="4">
    <location>
        <position position="126"/>
    </location>
    <ligand>
        <name>substrate</name>
    </ligand>
</feature>
<dbReference type="GO" id="GO:0006107">
    <property type="term" value="P:oxaloacetate metabolic process"/>
    <property type="evidence" value="ECO:0007669"/>
    <property type="project" value="TreeGrafter"/>
</dbReference>
<comment type="caution">
    <text evidence="7">The sequence shown here is derived from an EMBL/GenBank/DDBJ whole genome shotgun (WGS) entry which is preliminary data.</text>
</comment>
<feature type="binding site" evidence="5">
    <location>
        <position position="152"/>
    </location>
    <ligand>
        <name>Mg(2+)</name>
        <dbReference type="ChEBI" id="CHEBI:18420"/>
    </ligand>
</feature>
<protein>
    <submittedName>
        <fullName evidence="7">CoA ester lyase</fullName>
    </submittedName>
</protein>
<dbReference type="EMBL" id="VAVZ01000005">
    <property type="protein sequence ID" value="TLP99529.1"/>
    <property type="molecule type" value="Genomic_DNA"/>
</dbReference>
<dbReference type="SUPFAM" id="SSF51621">
    <property type="entry name" value="Phosphoenolpyruvate/pyruvate domain"/>
    <property type="match status" value="1"/>
</dbReference>
<dbReference type="RefSeq" id="WP_138251994.1">
    <property type="nucleotide sequence ID" value="NZ_VAVZ01000005.1"/>
</dbReference>
<evidence type="ECO:0000256" key="5">
    <source>
        <dbReference type="PIRSR" id="PIRSR015582-2"/>
    </source>
</evidence>
<keyword evidence="3 5" id="KW-0460">Magnesium</keyword>
<name>A0A5R9BGZ4_9MICC</name>
<proteinExistence type="predicted"/>
<dbReference type="PANTHER" id="PTHR32308:SF10">
    <property type="entry name" value="CITRATE LYASE SUBUNIT BETA"/>
    <property type="match status" value="1"/>
</dbReference>
<evidence type="ECO:0000256" key="2">
    <source>
        <dbReference type="ARBA" id="ARBA00022723"/>
    </source>
</evidence>
<evidence type="ECO:0000259" key="6">
    <source>
        <dbReference type="Pfam" id="PF03328"/>
    </source>
</evidence>
<dbReference type="InterPro" id="IPR015813">
    <property type="entry name" value="Pyrv/PenolPyrv_kinase-like_dom"/>
</dbReference>
<dbReference type="InterPro" id="IPR040442">
    <property type="entry name" value="Pyrv_kinase-like_dom_sf"/>
</dbReference>
<keyword evidence="2 5" id="KW-0479">Metal-binding</keyword>
<dbReference type="AlphaFoldDB" id="A0A5R9BGZ4"/>
<reference evidence="7 8" key="1">
    <citation type="submission" date="2019-05" db="EMBL/GenBank/DDBJ databases">
        <title>Nesterenkonia sp. GY074 isolated from the Southern Atlantic Ocean.</title>
        <authorList>
            <person name="Zhang G."/>
        </authorList>
    </citation>
    <scope>NUCLEOTIDE SEQUENCE [LARGE SCALE GENOMIC DNA]</scope>
    <source>
        <strain evidence="7 8">GY074</strain>
    </source>
</reference>
<dbReference type="InterPro" id="IPR005000">
    <property type="entry name" value="Aldolase/citrate-lyase_domain"/>
</dbReference>
<dbReference type="Pfam" id="PF03328">
    <property type="entry name" value="HpcH_HpaI"/>
    <property type="match status" value="1"/>
</dbReference>
<evidence type="ECO:0000256" key="4">
    <source>
        <dbReference type="PIRSR" id="PIRSR015582-1"/>
    </source>
</evidence>
<sequence length="284" mass="30321">MNRSDHITFALGPALLFCPADRPDRFAKAIERSDAVILDLEDAVAPEDKDLARQSIAEHFRKIDSELASRTVVRINPVGTPHFAADAQTLSDFTPAYVMVAKTESAEHIQAVHTKFPHSQIIALCETAAGAAAAYEIVDHPATSAIMWGAEDLMVSLGGTSSRHADGTYRDIARHVRSTVLLAAASRGKAAVDSIYADIGNTSGLSAEAADAVGSGFAAKACIHPSQVSAIRQAFLPTEEEAEYAHALLKEAEQHGGAFQFRGGMIDAPLLRHAERIARRALSD</sequence>